<gene>
    <name evidence="1" type="ORF">H5410_056472</name>
</gene>
<organism evidence="1 2">
    <name type="scientific">Solanum commersonii</name>
    <name type="common">Commerson's wild potato</name>
    <name type="synonym">Commerson's nightshade</name>
    <dbReference type="NCBI Taxonomy" id="4109"/>
    <lineage>
        <taxon>Eukaryota</taxon>
        <taxon>Viridiplantae</taxon>
        <taxon>Streptophyta</taxon>
        <taxon>Embryophyta</taxon>
        <taxon>Tracheophyta</taxon>
        <taxon>Spermatophyta</taxon>
        <taxon>Magnoliopsida</taxon>
        <taxon>eudicotyledons</taxon>
        <taxon>Gunneridae</taxon>
        <taxon>Pentapetalae</taxon>
        <taxon>asterids</taxon>
        <taxon>lamiids</taxon>
        <taxon>Solanales</taxon>
        <taxon>Solanaceae</taxon>
        <taxon>Solanoideae</taxon>
        <taxon>Solaneae</taxon>
        <taxon>Solanum</taxon>
    </lineage>
</organism>
<dbReference type="EMBL" id="JACXVP010000011">
    <property type="protein sequence ID" value="KAG5576338.1"/>
    <property type="molecule type" value="Genomic_DNA"/>
</dbReference>
<dbReference type="Proteomes" id="UP000824120">
    <property type="component" value="Chromosome 11"/>
</dbReference>
<protein>
    <submittedName>
        <fullName evidence="1">Uncharacterized protein</fullName>
    </submittedName>
</protein>
<dbReference type="AlphaFoldDB" id="A0A9J5WLE2"/>
<evidence type="ECO:0000313" key="2">
    <source>
        <dbReference type="Proteomes" id="UP000824120"/>
    </source>
</evidence>
<name>A0A9J5WLE2_SOLCO</name>
<sequence>MTLEIWITKRFMDYSTRKLVKWVVYQLRGSCHLENGLVCLSEPTGSIAKVLTDVQENFRKNNIGNLDHQKIH</sequence>
<proteinExistence type="predicted"/>
<evidence type="ECO:0000313" key="1">
    <source>
        <dbReference type="EMBL" id="KAG5576338.1"/>
    </source>
</evidence>
<accession>A0A9J5WLE2</accession>
<keyword evidence="2" id="KW-1185">Reference proteome</keyword>
<comment type="caution">
    <text evidence="1">The sequence shown here is derived from an EMBL/GenBank/DDBJ whole genome shotgun (WGS) entry which is preliminary data.</text>
</comment>
<reference evidence="1 2" key="1">
    <citation type="submission" date="2020-09" db="EMBL/GenBank/DDBJ databases">
        <title>De no assembly of potato wild relative species, Solanum commersonii.</title>
        <authorList>
            <person name="Cho K."/>
        </authorList>
    </citation>
    <scope>NUCLEOTIDE SEQUENCE [LARGE SCALE GENOMIC DNA]</scope>
    <source>
        <strain evidence="1">LZ3.2</strain>
        <tissue evidence="1">Leaf</tissue>
    </source>
</reference>